<dbReference type="EMBL" id="AP024447">
    <property type="protein sequence ID" value="BCS25300.1"/>
    <property type="molecule type" value="Genomic_DNA"/>
</dbReference>
<evidence type="ECO:0000256" key="2">
    <source>
        <dbReference type="ARBA" id="ARBA00022857"/>
    </source>
</evidence>
<dbReference type="GO" id="GO:0044550">
    <property type="term" value="P:secondary metabolite biosynthetic process"/>
    <property type="evidence" value="ECO:0007669"/>
    <property type="project" value="UniProtKB-ARBA"/>
</dbReference>
<protein>
    <recommendedName>
        <fullName evidence="6">NAD(P)-binding protein</fullName>
    </recommendedName>
</protein>
<gene>
    <name evidence="4" type="ORF">APUU_50011A</name>
</gene>
<dbReference type="InterPro" id="IPR002347">
    <property type="entry name" value="SDR_fam"/>
</dbReference>
<dbReference type="PANTHER" id="PTHR43180">
    <property type="entry name" value="3-OXOACYL-(ACYL-CARRIER-PROTEIN) REDUCTASE (AFU_ORTHOLOGUE AFUA_6G11210)"/>
    <property type="match status" value="1"/>
</dbReference>
<sequence length="301" mass="32698">MASIKVDLQTLKGVQGKVVIITGAANGIGKTAARLFYDYGASVAIGDLDEQKGNTLAAEFGGRGHFMKTDISGWASQRLLFASTFEKFGSVDYVIANAGMPEKSGFLWEDRFDAAGDLEEPDLKLIDVNVKGTLFTSKLALHYFEKNPKRGSALVVIGSASGYFGGIPIAKYVTSKHALLGLVRSLAILGRERGFRANYIAPWLTSTEFSSEIGEIWGDRPINSQMEVAEAILTACADKTLNGRGLFVAKQIVDTEVPLHQLESQWLGPEVAGIFEMGRAHIQQSFGKDPTHYLETPGYQE</sequence>
<dbReference type="AlphaFoldDB" id="A0A7R8AQ56"/>
<dbReference type="KEGG" id="apuu:APUU_50011A"/>
<dbReference type="Proteomes" id="UP000654913">
    <property type="component" value="Chromosome 5"/>
</dbReference>
<dbReference type="InterPro" id="IPR036291">
    <property type="entry name" value="NAD(P)-bd_dom_sf"/>
</dbReference>
<evidence type="ECO:0000313" key="4">
    <source>
        <dbReference type="EMBL" id="BCS25300.1"/>
    </source>
</evidence>
<dbReference type="OrthoDB" id="408631at2759"/>
<proteinExistence type="inferred from homology"/>
<organism evidence="4 5">
    <name type="scientific">Aspergillus puulaauensis</name>
    <dbReference type="NCBI Taxonomy" id="1220207"/>
    <lineage>
        <taxon>Eukaryota</taxon>
        <taxon>Fungi</taxon>
        <taxon>Dikarya</taxon>
        <taxon>Ascomycota</taxon>
        <taxon>Pezizomycotina</taxon>
        <taxon>Eurotiomycetes</taxon>
        <taxon>Eurotiomycetidae</taxon>
        <taxon>Eurotiales</taxon>
        <taxon>Aspergillaceae</taxon>
        <taxon>Aspergillus</taxon>
    </lineage>
</organism>
<name>A0A7R8AQ56_9EURO</name>
<dbReference type="PANTHER" id="PTHR43180:SF31">
    <property type="entry name" value="CHAIN DEHYDROGENASE_REDUCTASE, PUTATIVE (AFU_ORTHOLOGUE AFUA_2G16570)-RELATED"/>
    <property type="match status" value="1"/>
</dbReference>
<dbReference type="GO" id="GO:0016491">
    <property type="term" value="F:oxidoreductase activity"/>
    <property type="evidence" value="ECO:0007669"/>
    <property type="project" value="UniProtKB-KW"/>
</dbReference>
<dbReference type="RefSeq" id="XP_041557494.1">
    <property type="nucleotide sequence ID" value="XM_041704961.1"/>
</dbReference>
<dbReference type="PRINTS" id="PR00081">
    <property type="entry name" value="GDHRDH"/>
</dbReference>
<reference evidence="4" key="1">
    <citation type="submission" date="2021-01" db="EMBL/GenBank/DDBJ databases">
        <authorList>
            <consortium name="Aspergillus puulaauensis MK2 genome sequencing consortium"/>
            <person name="Kazuki M."/>
            <person name="Futagami T."/>
        </authorList>
    </citation>
    <scope>NUCLEOTIDE SEQUENCE</scope>
    <source>
        <strain evidence="4">MK2</strain>
    </source>
</reference>
<evidence type="ECO:0000256" key="3">
    <source>
        <dbReference type="ARBA" id="ARBA00023002"/>
    </source>
</evidence>
<dbReference type="InterPro" id="IPR020904">
    <property type="entry name" value="Sc_DH/Rdtase_CS"/>
</dbReference>
<dbReference type="PROSITE" id="PS00061">
    <property type="entry name" value="ADH_SHORT"/>
    <property type="match status" value="1"/>
</dbReference>
<evidence type="ECO:0000313" key="5">
    <source>
        <dbReference type="Proteomes" id="UP000654913"/>
    </source>
</evidence>
<keyword evidence="3" id="KW-0560">Oxidoreductase</keyword>
<comment type="similarity">
    <text evidence="1">Belongs to the short-chain dehydrogenases/reductases (SDR) family.</text>
</comment>
<keyword evidence="5" id="KW-1185">Reference proteome</keyword>
<accession>A0A7R8AQ56</accession>
<reference evidence="4" key="2">
    <citation type="submission" date="2021-02" db="EMBL/GenBank/DDBJ databases">
        <title>Aspergillus puulaauensis MK2 genome sequence.</title>
        <authorList>
            <person name="Futagami T."/>
            <person name="Mori K."/>
            <person name="Kadooka C."/>
            <person name="Tanaka T."/>
        </authorList>
    </citation>
    <scope>NUCLEOTIDE SEQUENCE</scope>
    <source>
        <strain evidence="4">MK2</strain>
    </source>
</reference>
<keyword evidence="2" id="KW-0521">NADP</keyword>
<dbReference type="GeneID" id="64975305"/>
<evidence type="ECO:0000256" key="1">
    <source>
        <dbReference type="ARBA" id="ARBA00006484"/>
    </source>
</evidence>
<evidence type="ECO:0008006" key="6">
    <source>
        <dbReference type="Google" id="ProtNLM"/>
    </source>
</evidence>
<dbReference type="Pfam" id="PF00106">
    <property type="entry name" value="adh_short"/>
    <property type="match status" value="1"/>
</dbReference>
<dbReference type="Gene3D" id="3.40.50.720">
    <property type="entry name" value="NAD(P)-binding Rossmann-like Domain"/>
    <property type="match status" value="1"/>
</dbReference>
<dbReference type="SUPFAM" id="SSF51735">
    <property type="entry name" value="NAD(P)-binding Rossmann-fold domains"/>
    <property type="match status" value="1"/>
</dbReference>